<dbReference type="GO" id="GO:0005730">
    <property type="term" value="C:nucleolus"/>
    <property type="evidence" value="ECO:0007669"/>
    <property type="project" value="TreeGrafter"/>
</dbReference>
<dbReference type="GO" id="GO:0003723">
    <property type="term" value="F:RNA binding"/>
    <property type="evidence" value="ECO:0007669"/>
    <property type="project" value="UniProtKB-KW"/>
</dbReference>
<accession>A0A2P5CQ23</accession>
<keyword evidence="3" id="KW-0694">RNA-binding</keyword>
<dbReference type="InterPro" id="IPR011989">
    <property type="entry name" value="ARM-like"/>
</dbReference>
<protein>
    <submittedName>
        <fullName evidence="6">Coatomer beta subunit</fullName>
    </submittedName>
</protein>
<feature type="region of interest" description="Disordered" evidence="5">
    <location>
        <begin position="1"/>
        <end position="45"/>
    </location>
</feature>
<dbReference type="GO" id="GO:0030688">
    <property type="term" value="C:preribosome, small subunit precursor"/>
    <property type="evidence" value="ECO:0007669"/>
    <property type="project" value="TreeGrafter"/>
</dbReference>
<dbReference type="AlphaFoldDB" id="A0A2P5CQ23"/>
<feature type="compositionally biased region" description="Basic and acidic residues" evidence="5">
    <location>
        <begin position="639"/>
        <end position="652"/>
    </location>
</feature>
<dbReference type="Gene3D" id="1.25.10.10">
    <property type="entry name" value="Leucine-rich Repeat Variant"/>
    <property type="match status" value="2"/>
</dbReference>
<dbReference type="GO" id="GO:0000472">
    <property type="term" value="P:endonucleolytic cleavage to generate mature 5'-end of SSU-rRNA from (SSU-rRNA, 5.8S rRNA, LSU-rRNA)"/>
    <property type="evidence" value="ECO:0007669"/>
    <property type="project" value="TreeGrafter"/>
</dbReference>
<dbReference type="SMART" id="SM00025">
    <property type="entry name" value="Pumilio"/>
    <property type="match status" value="5"/>
</dbReference>
<evidence type="ECO:0000256" key="3">
    <source>
        <dbReference type="ARBA" id="ARBA00022884"/>
    </source>
</evidence>
<evidence type="ECO:0000256" key="1">
    <source>
        <dbReference type="ARBA" id="ARBA00022737"/>
    </source>
</evidence>
<evidence type="ECO:0000313" key="6">
    <source>
        <dbReference type="EMBL" id="PON63106.1"/>
    </source>
</evidence>
<name>A0A2P5CQ23_PARAD</name>
<dbReference type="InterPro" id="IPR040000">
    <property type="entry name" value="NOP9"/>
</dbReference>
<dbReference type="GO" id="GO:0000480">
    <property type="term" value="P:endonucleolytic cleavage in 5'-ETS of tricistronic rRNA transcript (SSU-rRNA, 5.8S rRNA, LSU-rRNA)"/>
    <property type="evidence" value="ECO:0007669"/>
    <property type="project" value="TreeGrafter"/>
</dbReference>
<feature type="compositionally biased region" description="Basic and acidic residues" evidence="5">
    <location>
        <begin position="35"/>
        <end position="44"/>
    </location>
</feature>
<dbReference type="PANTHER" id="PTHR13102">
    <property type="entry name" value="NUCLEOLAR PROTEIN 9"/>
    <property type="match status" value="1"/>
</dbReference>
<sequence>MGEEDKSYKRGKKKKGSFDDSFKKKVSGRVNGGFDKSKNPEKHRMNFAPHNSIVRKQVDPETTKYFSEIANLFERDGVDLEERAVICGNALEETRGKEFQLATDYIISHTLQTLLEGANVDHLCAFLKSCAKEFPYIAMDRSGSHVAETAIRSLAMHLQDSEAYFVIEDTLTMICKVIIDKPVEVMCNCYGSHVLRSILSLCKGVTLDSSKLQVTKSSAVLAERLNFKASRSDGEALSHAHKGFPDLLKFLVSGMLNCTWEDIKSLQIDQYSSLTALKLLVGDEEELLNIIPILLGCKKESIVEGDLIELTKVPDVVHLIGEAAFSHLMEVILEVAPAVLYNEIFSKVFRNSLFKLSSHHYGNFVVQALISQARHQDQMELIWEELGPKFKDILEMGRSGVIASIIAASQRLHTHEQKCCQALAAAVCSANESPGCIVPRILFLDSYFYSEDKANWNWPRGVKMHVIGSLILQEVFRYSSALIQPFITSILCLEDGNILEAAKDTAGARVIEAFLSSNVSAKLKRRLIAKLRGHFGELAMNMSGSFTVEKCFTASNISLQEAIVTELSAVRSELSKSKQGPHLMRKLDVDGFATRPDQWMSKQASKQSAYKEFHETFGSGETHSSKSGSFLTHSSKKMRQSEGLKKMRKEIDSTLPSPAPFLSTSAYKGKPNKAEKRRQNYAGTSKAPKKLRT</sequence>
<dbReference type="OrthoDB" id="392571at2759"/>
<feature type="compositionally biased region" description="Polar residues" evidence="5">
    <location>
        <begin position="619"/>
        <end position="633"/>
    </location>
</feature>
<gene>
    <name evidence="6" type="ORF">PanWU01x14_133780</name>
</gene>
<evidence type="ECO:0000256" key="5">
    <source>
        <dbReference type="SAM" id="MobiDB-lite"/>
    </source>
</evidence>
<evidence type="ECO:0000256" key="2">
    <source>
        <dbReference type="ARBA" id="ARBA00022845"/>
    </source>
</evidence>
<dbReference type="STRING" id="3476.A0A2P5CQ23"/>
<organism evidence="6 7">
    <name type="scientific">Parasponia andersonii</name>
    <name type="common">Sponia andersonii</name>
    <dbReference type="NCBI Taxonomy" id="3476"/>
    <lineage>
        <taxon>Eukaryota</taxon>
        <taxon>Viridiplantae</taxon>
        <taxon>Streptophyta</taxon>
        <taxon>Embryophyta</taxon>
        <taxon>Tracheophyta</taxon>
        <taxon>Spermatophyta</taxon>
        <taxon>Magnoliopsida</taxon>
        <taxon>eudicotyledons</taxon>
        <taxon>Gunneridae</taxon>
        <taxon>Pentapetalae</taxon>
        <taxon>rosids</taxon>
        <taxon>fabids</taxon>
        <taxon>Rosales</taxon>
        <taxon>Cannabaceae</taxon>
        <taxon>Parasponia</taxon>
    </lineage>
</organism>
<dbReference type="Proteomes" id="UP000237105">
    <property type="component" value="Unassembled WGS sequence"/>
</dbReference>
<dbReference type="EMBL" id="JXTB01000107">
    <property type="protein sequence ID" value="PON63106.1"/>
    <property type="molecule type" value="Genomic_DNA"/>
</dbReference>
<comment type="caution">
    <text evidence="6">The sequence shown here is derived from an EMBL/GenBank/DDBJ whole genome shotgun (WGS) entry which is preliminary data.</text>
</comment>
<feature type="region of interest" description="Disordered" evidence="5">
    <location>
        <begin position="617"/>
        <end position="693"/>
    </location>
</feature>
<dbReference type="InterPro" id="IPR001313">
    <property type="entry name" value="Pumilio_RNA-bd_rpt"/>
</dbReference>
<keyword evidence="7" id="KW-1185">Reference proteome</keyword>
<dbReference type="GO" id="GO:0006417">
    <property type="term" value="P:regulation of translation"/>
    <property type="evidence" value="ECO:0007669"/>
    <property type="project" value="UniProtKB-KW"/>
</dbReference>
<keyword evidence="1" id="KW-0677">Repeat</keyword>
<dbReference type="SUPFAM" id="SSF48371">
    <property type="entry name" value="ARM repeat"/>
    <property type="match status" value="1"/>
</dbReference>
<proteinExistence type="predicted"/>
<feature type="repeat" description="Pumilio" evidence="4">
    <location>
        <begin position="530"/>
        <end position="565"/>
    </location>
</feature>
<dbReference type="PANTHER" id="PTHR13102:SF0">
    <property type="entry name" value="NUCLEOLAR PROTEIN 9"/>
    <property type="match status" value="1"/>
</dbReference>
<dbReference type="GO" id="GO:0030686">
    <property type="term" value="C:90S preribosome"/>
    <property type="evidence" value="ECO:0007669"/>
    <property type="project" value="TreeGrafter"/>
</dbReference>
<evidence type="ECO:0000256" key="4">
    <source>
        <dbReference type="PROSITE-ProRule" id="PRU00317"/>
    </source>
</evidence>
<dbReference type="InterPro" id="IPR016024">
    <property type="entry name" value="ARM-type_fold"/>
</dbReference>
<evidence type="ECO:0000313" key="7">
    <source>
        <dbReference type="Proteomes" id="UP000237105"/>
    </source>
</evidence>
<keyword evidence="2" id="KW-0810">Translation regulation</keyword>
<reference evidence="7" key="1">
    <citation type="submission" date="2016-06" db="EMBL/GenBank/DDBJ databases">
        <title>Parallel loss of symbiosis genes in relatives of nitrogen-fixing non-legume Parasponia.</title>
        <authorList>
            <person name="Van Velzen R."/>
            <person name="Holmer R."/>
            <person name="Bu F."/>
            <person name="Rutten L."/>
            <person name="Van Zeijl A."/>
            <person name="Liu W."/>
            <person name="Santuari L."/>
            <person name="Cao Q."/>
            <person name="Sharma T."/>
            <person name="Shen D."/>
            <person name="Roswanjaya Y."/>
            <person name="Wardhani T."/>
            <person name="Kalhor M.S."/>
            <person name="Jansen J."/>
            <person name="Van den Hoogen J."/>
            <person name="Gungor B."/>
            <person name="Hartog M."/>
            <person name="Hontelez J."/>
            <person name="Verver J."/>
            <person name="Yang W.-C."/>
            <person name="Schijlen E."/>
            <person name="Repin R."/>
            <person name="Schilthuizen M."/>
            <person name="Schranz E."/>
            <person name="Heidstra R."/>
            <person name="Miyata K."/>
            <person name="Fedorova E."/>
            <person name="Kohlen W."/>
            <person name="Bisseling T."/>
            <person name="Smit S."/>
            <person name="Geurts R."/>
        </authorList>
    </citation>
    <scope>NUCLEOTIDE SEQUENCE [LARGE SCALE GENOMIC DNA]</scope>
    <source>
        <strain evidence="7">cv. WU1-14</strain>
    </source>
</reference>
<dbReference type="GO" id="GO:0000056">
    <property type="term" value="P:ribosomal small subunit export from nucleus"/>
    <property type="evidence" value="ECO:0007669"/>
    <property type="project" value="TreeGrafter"/>
</dbReference>
<dbReference type="PROSITE" id="PS50302">
    <property type="entry name" value="PUM"/>
    <property type="match status" value="2"/>
</dbReference>
<dbReference type="Pfam" id="PF22493">
    <property type="entry name" value="PUF_NOP9"/>
    <property type="match status" value="1"/>
</dbReference>
<feature type="repeat" description="Pumilio" evidence="4">
    <location>
        <begin position="347"/>
        <end position="384"/>
    </location>
</feature>
<dbReference type="GO" id="GO:0000447">
    <property type="term" value="P:endonucleolytic cleavage in ITS1 to separate SSU-rRNA from 5.8S rRNA and LSU-rRNA from tricistronic rRNA transcript (SSU-rRNA, 5.8S rRNA, LSU-rRNA)"/>
    <property type="evidence" value="ECO:0007669"/>
    <property type="project" value="TreeGrafter"/>
</dbReference>